<protein>
    <submittedName>
        <fullName evidence="3">Uncharacterized protein</fullName>
    </submittedName>
</protein>
<accession>A0A3E5FDG7</accession>
<evidence type="ECO:0000313" key="2">
    <source>
        <dbReference type="EMBL" id="MCG4689617.1"/>
    </source>
</evidence>
<feature type="transmembrane region" description="Helical" evidence="1">
    <location>
        <begin position="25"/>
        <end position="46"/>
    </location>
</feature>
<comment type="caution">
    <text evidence="3">The sequence shown here is derived from an EMBL/GenBank/DDBJ whole genome shotgun (WGS) entry which is preliminary data.</text>
</comment>
<keyword evidence="1" id="KW-0812">Transmembrane</keyword>
<keyword evidence="1" id="KW-1133">Transmembrane helix</keyword>
<dbReference type="Proteomes" id="UP000285379">
    <property type="component" value="Unassembled WGS sequence"/>
</dbReference>
<dbReference type="EMBL" id="QRKA01000003">
    <property type="protein sequence ID" value="RHH82348.1"/>
    <property type="molecule type" value="Genomic_DNA"/>
</dbReference>
<dbReference type="EMBL" id="QSAI01000017">
    <property type="protein sequence ID" value="RGW47623.1"/>
    <property type="molecule type" value="Genomic_DNA"/>
</dbReference>
<dbReference type="RefSeq" id="WP_038609547.1">
    <property type="nucleotide sequence ID" value="NZ_CAJTAS010000032.1"/>
</dbReference>
<dbReference type="AlphaFoldDB" id="A0A3E5FDG7"/>
<name>A0A3E5FDG7_PHOVU</name>
<evidence type="ECO:0000313" key="4">
    <source>
        <dbReference type="EMBL" id="RGW47623.1"/>
    </source>
</evidence>
<keyword evidence="1" id="KW-0472">Membrane</keyword>
<reference evidence="6 7" key="1">
    <citation type="submission" date="2018-08" db="EMBL/GenBank/DDBJ databases">
        <title>A genome reference for cultivated species of the human gut microbiota.</title>
        <authorList>
            <person name="Zou Y."/>
            <person name="Xue W."/>
            <person name="Luo G."/>
        </authorList>
    </citation>
    <scope>NUCLEOTIDE SEQUENCE [LARGE SCALE GENOMIC DNA]</scope>
    <source>
        <strain evidence="4 8">AF12-25</strain>
        <strain evidence="3 7">AF14-8</strain>
        <strain evidence="5 6">AM16-6</strain>
    </source>
</reference>
<dbReference type="Proteomes" id="UP001200843">
    <property type="component" value="Unassembled WGS sequence"/>
</dbReference>
<evidence type="ECO:0000313" key="8">
    <source>
        <dbReference type="Proteomes" id="UP000285469"/>
    </source>
</evidence>
<evidence type="ECO:0000313" key="3">
    <source>
        <dbReference type="EMBL" id="RGV01842.1"/>
    </source>
</evidence>
<evidence type="ECO:0000313" key="5">
    <source>
        <dbReference type="EMBL" id="RHH82348.1"/>
    </source>
</evidence>
<dbReference type="Proteomes" id="UP000283713">
    <property type="component" value="Unassembled WGS sequence"/>
</dbReference>
<dbReference type="EMBL" id="QRYT01000140">
    <property type="protein sequence ID" value="RGV01842.1"/>
    <property type="molecule type" value="Genomic_DNA"/>
</dbReference>
<evidence type="ECO:0000256" key="1">
    <source>
        <dbReference type="SAM" id="Phobius"/>
    </source>
</evidence>
<feature type="transmembrane region" description="Helical" evidence="1">
    <location>
        <begin position="58"/>
        <end position="79"/>
    </location>
</feature>
<gene>
    <name evidence="5" type="ORF">DW193_02525</name>
    <name evidence="4" type="ORF">DWV70_10330</name>
    <name evidence="3" type="ORF">DWW27_24140</name>
    <name evidence="2" type="ORF">L0N01_13475</name>
</gene>
<organism evidence="3 7">
    <name type="scientific">Phocaeicola vulgatus</name>
    <name type="common">Bacteroides vulgatus</name>
    <dbReference type="NCBI Taxonomy" id="821"/>
    <lineage>
        <taxon>Bacteria</taxon>
        <taxon>Pseudomonadati</taxon>
        <taxon>Bacteroidota</taxon>
        <taxon>Bacteroidia</taxon>
        <taxon>Bacteroidales</taxon>
        <taxon>Bacteroidaceae</taxon>
        <taxon>Phocaeicola</taxon>
    </lineage>
</organism>
<evidence type="ECO:0000313" key="7">
    <source>
        <dbReference type="Proteomes" id="UP000285379"/>
    </source>
</evidence>
<proteinExistence type="predicted"/>
<evidence type="ECO:0000313" key="6">
    <source>
        <dbReference type="Proteomes" id="UP000283713"/>
    </source>
</evidence>
<dbReference type="EMBL" id="JAKNGO010000031">
    <property type="protein sequence ID" value="MCG4689617.1"/>
    <property type="molecule type" value="Genomic_DNA"/>
</dbReference>
<reference evidence="2" key="2">
    <citation type="submission" date="2022-01" db="EMBL/GenBank/DDBJ databases">
        <title>Collection of gut derived symbiotic bacterial strains cultured from healthy donors.</title>
        <authorList>
            <person name="Lin H."/>
            <person name="Kohout C."/>
            <person name="Waligurski E."/>
            <person name="Pamer E.G."/>
        </authorList>
    </citation>
    <scope>NUCLEOTIDE SEQUENCE</scope>
    <source>
        <strain evidence="2">DFI.6.72</strain>
    </source>
</reference>
<dbReference type="Proteomes" id="UP000285469">
    <property type="component" value="Unassembled WGS sequence"/>
</dbReference>
<sequence>MGSWSEQQEVKKEVKEKDKVRREKLAGLFFDLAKLSFAGLVVGGIVSMKPDVDITLDIYRVIIGGISTIIFIRIGNTILK</sequence>